<sequence>MSKKKKCKNIHTLDLGLLEEDDKGCFGHQSYACDWLLIDLVGRIHNEIVRSHHTQTIVSQIVCQLLRCSTIIRVNETLVASK</sequence>
<keyword evidence="2" id="KW-1185">Reference proteome</keyword>
<name>A0A8T2JXC6_9PIPI</name>
<reference evidence="1" key="1">
    <citation type="thesis" date="2020" institute="ProQuest LLC" country="789 East Eisenhower Parkway, Ann Arbor, MI, USA">
        <title>Comparative Genomics and Chromosome Evolution.</title>
        <authorList>
            <person name="Mudd A.B."/>
        </authorList>
    </citation>
    <scope>NUCLEOTIDE SEQUENCE</scope>
    <source>
        <strain evidence="1">Female2</strain>
        <tissue evidence="1">Blood</tissue>
    </source>
</reference>
<organism evidence="1 2">
    <name type="scientific">Hymenochirus boettgeri</name>
    <name type="common">Congo dwarf clawed frog</name>
    <dbReference type="NCBI Taxonomy" id="247094"/>
    <lineage>
        <taxon>Eukaryota</taxon>
        <taxon>Metazoa</taxon>
        <taxon>Chordata</taxon>
        <taxon>Craniata</taxon>
        <taxon>Vertebrata</taxon>
        <taxon>Euteleostomi</taxon>
        <taxon>Amphibia</taxon>
        <taxon>Batrachia</taxon>
        <taxon>Anura</taxon>
        <taxon>Pipoidea</taxon>
        <taxon>Pipidae</taxon>
        <taxon>Pipinae</taxon>
        <taxon>Hymenochirus</taxon>
    </lineage>
</organism>
<gene>
    <name evidence="1" type="ORF">GDO86_015302</name>
</gene>
<evidence type="ECO:0000313" key="2">
    <source>
        <dbReference type="Proteomes" id="UP000812440"/>
    </source>
</evidence>
<dbReference type="Proteomes" id="UP000812440">
    <property type="component" value="Chromosome 8_10"/>
</dbReference>
<accession>A0A8T2JXC6</accession>
<comment type="caution">
    <text evidence="1">The sequence shown here is derived from an EMBL/GenBank/DDBJ whole genome shotgun (WGS) entry which is preliminary data.</text>
</comment>
<protein>
    <submittedName>
        <fullName evidence="1">Uncharacterized protein</fullName>
    </submittedName>
</protein>
<dbReference type="EMBL" id="JAACNH010000003">
    <property type="protein sequence ID" value="KAG8448154.1"/>
    <property type="molecule type" value="Genomic_DNA"/>
</dbReference>
<evidence type="ECO:0000313" key="1">
    <source>
        <dbReference type="EMBL" id="KAG8448154.1"/>
    </source>
</evidence>
<dbReference type="AlphaFoldDB" id="A0A8T2JXC6"/>
<proteinExistence type="predicted"/>